<accession>A0ABQ3LG92</accession>
<dbReference type="EMBL" id="BNAQ01000002">
    <property type="protein sequence ID" value="GHH15296.1"/>
    <property type="molecule type" value="Genomic_DNA"/>
</dbReference>
<organism evidence="2 3">
    <name type="scientific">Sphingomonas glacialis</name>
    <dbReference type="NCBI Taxonomy" id="658225"/>
    <lineage>
        <taxon>Bacteria</taxon>
        <taxon>Pseudomonadati</taxon>
        <taxon>Pseudomonadota</taxon>
        <taxon>Alphaproteobacteria</taxon>
        <taxon>Sphingomonadales</taxon>
        <taxon>Sphingomonadaceae</taxon>
        <taxon>Sphingomonas</taxon>
    </lineage>
</organism>
<evidence type="ECO:0008006" key="4">
    <source>
        <dbReference type="Google" id="ProtNLM"/>
    </source>
</evidence>
<dbReference type="Proteomes" id="UP000652430">
    <property type="component" value="Unassembled WGS sequence"/>
</dbReference>
<evidence type="ECO:0000313" key="3">
    <source>
        <dbReference type="Proteomes" id="UP000652430"/>
    </source>
</evidence>
<keyword evidence="1" id="KW-0732">Signal</keyword>
<protein>
    <recommendedName>
        <fullName evidence="4">Spore coat protein U domain-containing protein</fullName>
    </recommendedName>
</protein>
<sequence length="198" mass="19761">MRIALLLATLTIALPTATFAQTSSAGVLSGEGTAGARDLVVEGTAPPGCVIGSPSATEQDNARVTVAQSGGLDVALGGPGFINPLTGVPNPAAIRIALPITCNTAHRIQIESRNGGLVNEATSGPTGALRNRLDFSVSLEWAGTSAGFDTSTARTVQTLVGNAATGTAQIGIRIPGGGTPLVAGIYNDTVTIRVEATS</sequence>
<name>A0ABQ3LG92_9SPHN</name>
<evidence type="ECO:0000313" key="2">
    <source>
        <dbReference type="EMBL" id="GHH15296.1"/>
    </source>
</evidence>
<feature type="chain" id="PRO_5045198261" description="Spore coat protein U domain-containing protein" evidence="1">
    <location>
        <begin position="21"/>
        <end position="198"/>
    </location>
</feature>
<proteinExistence type="predicted"/>
<keyword evidence="3" id="KW-1185">Reference proteome</keyword>
<reference evidence="3" key="1">
    <citation type="journal article" date="2019" name="Int. J. Syst. Evol. Microbiol.">
        <title>The Global Catalogue of Microorganisms (GCM) 10K type strain sequencing project: providing services to taxonomists for standard genome sequencing and annotation.</title>
        <authorList>
            <consortium name="The Broad Institute Genomics Platform"/>
            <consortium name="The Broad Institute Genome Sequencing Center for Infectious Disease"/>
            <person name="Wu L."/>
            <person name="Ma J."/>
        </authorList>
    </citation>
    <scope>NUCLEOTIDE SEQUENCE [LARGE SCALE GENOMIC DNA]</scope>
    <source>
        <strain evidence="3">CGMCC 1.8957</strain>
    </source>
</reference>
<feature type="signal peptide" evidence="1">
    <location>
        <begin position="1"/>
        <end position="20"/>
    </location>
</feature>
<gene>
    <name evidence="2" type="ORF">GCM10008023_17930</name>
</gene>
<evidence type="ECO:0000256" key="1">
    <source>
        <dbReference type="SAM" id="SignalP"/>
    </source>
</evidence>
<comment type="caution">
    <text evidence="2">The sequence shown here is derived from an EMBL/GenBank/DDBJ whole genome shotgun (WGS) entry which is preliminary data.</text>
</comment>
<dbReference type="RefSeq" id="WP_189675952.1">
    <property type="nucleotide sequence ID" value="NZ_BNAQ01000002.1"/>
</dbReference>